<organism evidence="3 4">
    <name type="scientific">Glonium stellatum</name>
    <dbReference type="NCBI Taxonomy" id="574774"/>
    <lineage>
        <taxon>Eukaryota</taxon>
        <taxon>Fungi</taxon>
        <taxon>Dikarya</taxon>
        <taxon>Ascomycota</taxon>
        <taxon>Pezizomycotina</taxon>
        <taxon>Dothideomycetes</taxon>
        <taxon>Pleosporomycetidae</taxon>
        <taxon>Gloniales</taxon>
        <taxon>Gloniaceae</taxon>
        <taxon>Glonium</taxon>
    </lineage>
</organism>
<dbReference type="InterPro" id="IPR029058">
    <property type="entry name" value="AB_hydrolase_fold"/>
</dbReference>
<name>A0A8E2ETL2_9PEZI</name>
<dbReference type="InterPro" id="IPR005645">
    <property type="entry name" value="FSH-like_dom"/>
</dbReference>
<reference evidence="3 4" key="1">
    <citation type="journal article" date="2016" name="Nat. Commun.">
        <title>Ectomycorrhizal ecology is imprinted in the genome of the dominant symbiotic fungus Cenococcum geophilum.</title>
        <authorList>
            <consortium name="DOE Joint Genome Institute"/>
            <person name="Peter M."/>
            <person name="Kohler A."/>
            <person name="Ohm R.A."/>
            <person name="Kuo A."/>
            <person name="Krutzmann J."/>
            <person name="Morin E."/>
            <person name="Arend M."/>
            <person name="Barry K.W."/>
            <person name="Binder M."/>
            <person name="Choi C."/>
            <person name="Clum A."/>
            <person name="Copeland A."/>
            <person name="Grisel N."/>
            <person name="Haridas S."/>
            <person name="Kipfer T."/>
            <person name="LaButti K."/>
            <person name="Lindquist E."/>
            <person name="Lipzen A."/>
            <person name="Maire R."/>
            <person name="Meier B."/>
            <person name="Mihaltcheva S."/>
            <person name="Molinier V."/>
            <person name="Murat C."/>
            <person name="Poggeler S."/>
            <person name="Quandt C.A."/>
            <person name="Sperisen C."/>
            <person name="Tritt A."/>
            <person name="Tisserant E."/>
            <person name="Crous P.W."/>
            <person name="Henrissat B."/>
            <person name="Nehls U."/>
            <person name="Egli S."/>
            <person name="Spatafora J.W."/>
            <person name="Grigoriev I.V."/>
            <person name="Martin F.M."/>
        </authorList>
    </citation>
    <scope>NUCLEOTIDE SEQUENCE [LARGE SCALE GENOMIC DNA]</scope>
    <source>
        <strain evidence="3 4">CBS 207.34</strain>
    </source>
</reference>
<protein>
    <recommendedName>
        <fullName evidence="2">Serine hydrolase domain-containing protein</fullName>
    </recommendedName>
</protein>
<gene>
    <name evidence="3" type="ORF">AOQ84DRAFT_356306</name>
</gene>
<dbReference type="EMBL" id="KV750463">
    <property type="protein sequence ID" value="OCL04662.1"/>
    <property type="molecule type" value="Genomic_DNA"/>
</dbReference>
<evidence type="ECO:0000259" key="2">
    <source>
        <dbReference type="Pfam" id="PF03959"/>
    </source>
</evidence>
<feature type="domain" description="Serine hydrolase" evidence="2">
    <location>
        <begin position="3"/>
        <end position="216"/>
    </location>
</feature>
<dbReference type="Gene3D" id="3.40.50.1820">
    <property type="entry name" value="alpha/beta hydrolase"/>
    <property type="match status" value="1"/>
</dbReference>
<dbReference type="Proteomes" id="UP000250140">
    <property type="component" value="Unassembled WGS sequence"/>
</dbReference>
<keyword evidence="1" id="KW-0378">Hydrolase</keyword>
<keyword evidence="4" id="KW-1185">Reference proteome</keyword>
<dbReference type="AlphaFoldDB" id="A0A8E2ETL2"/>
<dbReference type="SUPFAM" id="SSF53474">
    <property type="entry name" value="alpha/beta-Hydrolases"/>
    <property type="match status" value="1"/>
</dbReference>
<evidence type="ECO:0000256" key="1">
    <source>
        <dbReference type="ARBA" id="ARBA00022801"/>
    </source>
</evidence>
<dbReference type="OrthoDB" id="2094269at2759"/>
<dbReference type="GO" id="GO:0005634">
    <property type="term" value="C:nucleus"/>
    <property type="evidence" value="ECO:0007669"/>
    <property type="project" value="TreeGrafter"/>
</dbReference>
<dbReference type="InterPro" id="IPR050593">
    <property type="entry name" value="LovG"/>
</dbReference>
<evidence type="ECO:0000313" key="4">
    <source>
        <dbReference type="Proteomes" id="UP000250140"/>
    </source>
</evidence>
<dbReference type="PANTHER" id="PTHR48070:SF4">
    <property type="entry name" value="ESTERASE ALNB"/>
    <property type="match status" value="1"/>
</dbReference>
<evidence type="ECO:0000313" key="3">
    <source>
        <dbReference type="EMBL" id="OCL04662.1"/>
    </source>
</evidence>
<dbReference type="GO" id="GO:0016787">
    <property type="term" value="F:hydrolase activity"/>
    <property type="evidence" value="ECO:0007669"/>
    <property type="project" value="UniProtKB-KW"/>
</dbReference>
<dbReference type="Pfam" id="PF03959">
    <property type="entry name" value="FSH1"/>
    <property type="match status" value="1"/>
</dbReference>
<proteinExistence type="predicted"/>
<dbReference type="GO" id="GO:0019748">
    <property type="term" value="P:secondary metabolic process"/>
    <property type="evidence" value="ECO:0007669"/>
    <property type="project" value="TreeGrafter"/>
</dbReference>
<sequence length="236" mass="25629">MPPLRFLCLHGMGSNNTVLRFALGPLIRKLADNNSATFEFLEGGFISPPGPGMTSLLAYDNSMLQGPWYSYFDAETRHTPNEKTIEPALESLSAAIKSDGPFDGILGYSEGALVAAHALMEYARTTSLGDPLPFKCAVFIAGLIPYKFSKVDGQDVIGREEEPLNLGRVLTVHVIGNKDELGEAEKLLELCKGGPTVVVKHEGGHSVPHKPREVENIAEAIERAGKWIQFGVEVVR</sequence>
<dbReference type="GO" id="GO:0005737">
    <property type="term" value="C:cytoplasm"/>
    <property type="evidence" value="ECO:0007669"/>
    <property type="project" value="TreeGrafter"/>
</dbReference>
<accession>A0A8E2ETL2</accession>
<dbReference type="PANTHER" id="PTHR48070">
    <property type="entry name" value="ESTERASE OVCA2"/>
    <property type="match status" value="1"/>
</dbReference>